<dbReference type="Proteomes" id="UP000466681">
    <property type="component" value="Chromosome"/>
</dbReference>
<organism evidence="1 2">
    <name type="scientific">Mycolicibacterium moriokaense</name>
    <dbReference type="NCBI Taxonomy" id="39691"/>
    <lineage>
        <taxon>Bacteria</taxon>
        <taxon>Bacillati</taxon>
        <taxon>Actinomycetota</taxon>
        <taxon>Actinomycetes</taxon>
        <taxon>Mycobacteriales</taxon>
        <taxon>Mycobacteriaceae</taxon>
        <taxon>Mycolicibacterium</taxon>
    </lineage>
</organism>
<name>A0AAD1M6Q8_9MYCO</name>
<sequence>MADGAVYVIDRVVTRPGCAKAFIDSYLAEYAPGARDRGMSLRDILVSPPIWFDDQPNTITITWSLPSAQAWWEMTWKGRPDARIGKWWDGIAELISERTRSVAATHDDVDGLCDV</sequence>
<gene>
    <name evidence="1" type="ORF">MMOR_26760</name>
</gene>
<evidence type="ECO:0000313" key="1">
    <source>
        <dbReference type="EMBL" id="BBX01740.1"/>
    </source>
</evidence>
<dbReference type="AlphaFoldDB" id="A0AAD1M6Q8"/>
<dbReference type="EMBL" id="AP022560">
    <property type="protein sequence ID" value="BBX01740.1"/>
    <property type="molecule type" value="Genomic_DNA"/>
</dbReference>
<protein>
    <recommendedName>
        <fullName evidence="3">Superfamily II DNA helicase</fullName>
    </recommendedName>
</protein>
<evidence type="ECO:0008006" key="3">
    <source>
        <dbReference type="Google" id="ProtNLM"/>
    </source>
</evidence>
<keyword evidence="2" id="KW-1185">Reference proteome</keyword>
<accession>A0AAD1M6Q8</accession>
<proteinExistence type="predicted"/>
<evidence type="ECO:0000313" key="2">
    <source>
        <dbReference type="Proteomes" id="UP000466681"/>
    </source>
</evidence>
<dbReference type="KEGG" id="mmor:MMOR_26760"/>
<reference evidence="1 2" key="1">
    <citation type="journal article" date="2019" name="Emerg. Microbes Infect.">
        <title>Comprehensive subspecies identification of 175 nontuberculous mycobacteria species based on 7547 genomic profiles.</title>
        <authorList>
            <person name="Matsumoto Y."/>
            <person name="Kinjo T."/>
            <person name="Motooka D."/>
            <person name="Nabeya D."/>
            <person name="Jung N."/>
            <person name="Uechi K."/>
            <person name="Horii T."/>
            <person name="Iida T."/>
            <person name="Fujita J."/>
            <person name="Nakamura S."/>
        </authorList>
    </citation>
    <scope>NUCLEOTIDE SEQUENCE [LARGE SCALE GENOMIC DNA]</scope>
    <source>
        <strain evidence="1 2">JCM 6375</strain>
    </source>
</reference>
<dbReference type="RefSeq" id="WP_083150111.1">
    <property type="nucleotide sequence ID" value="NZ_AP022560.1"/>
</dbReference>